<dbReference type="EMBL" id="QEOB01000002">
    <property type="protein sequence ID" value="PVX86454.1"/>
    <property type="molecule type" value="Genomic_DNA"/>
</dbReference>
<gene>
    <name evidence="1" type="ORF">C7402_102290</name>
</gene>
<organism evidence="1 2">
    <name type="scientific">Paraburkholderia unamae</name>
    <dbReference type="NCBI Taxonomy" id="219649"/>
    <lineage>
        <taxon>Bacteria</taxon>
        <taxon>Pseudomonadati</taxon>
        <taxon>Pseudomonadota</taxon>
        <taxon>Betaproteobacteria</taxon>
        <taxon>Burkholderiales</taxon>
        <taxon>Burkholderiaceae</taxon>
        <taxon>Paraburkholderia</taxon>
    </lineage>
</organism>
<protein>
    <submittedName>
        <fullName evidence="1">Uncharacterized protein</fullName>
    </submittedName>
</protein>
<dbReference type="RefSeq" id="WP_116609865.1">
    <property type="nucleotide sequence ID" value="NZ_QEOB01000002.1"/>
</dbReference>
<name>A0ABX5KTK2_9BURK</name>
<sequence length="198" mass="21847">MPGVYKGMPRAPKWSPEEDALLTKLWGEPAALKNVEHLFPLRTEAALVARGRDLKLPDRRRSMPAQRAAQGSGARIKAILESRPATAAELAALAVCSQPTVRRFITANRAEMRIARYLPNAGDGSPTAVWAWGAGRDAKRPAPKSREELSARYYRKLKRERLDKFDQLRAQQRVRAATKAGTLVRRDPLVAALFGGAA</sequence>
<proteinExistence type="predicted"/>
<comment type="caution">
    <text evidence="1">The sequence shown here is derived from an EMBL/GenBank/DDBJ whole genome shotgun (WGS) entry which is preliminary data.</text>
</comment>
<keyword evidence="2" id="KW-1185">Reference proteome</keyword>
<evidence type="ECO:0000313" key="1">
    <source>
        <dbReference type="EMBL" id="PVX86454.1"/>
    </source>
</evidence>
<accession>A0ABX5KTK2</accession>
<dbReference type="Proteomes" id="UP000245712">
    <property type="component" value="Unassembled WGS sequence"/>
</dbReference>
<reference evidence="1 2" key="1">
    <citation type="submission" date="2018-05" db="EMBL/GenBank/DDBJ databases">
        <title>Genomic Encyclopedia of Type Strains, Phase IV (KMG-V): Genome sequencing to study the core and pangenomes of soil and plant-associated prokaryotes.</title>
        <authorList>
            <person name="Whitman W."/>
        </authorList>
    </citation>
    <scope>NUCLEOTIDE SEQUENCE [LARGE SCALE GENOMIC DNA]</scope>
    <source>
        <strain evidence="1 2">SCZa-39</strain>
    </source>
</reference>
<evidence type="ECO:0000313" key="2">
    <source>
        <dbReference type="Proteomes" id="UP000245712"/>
    </source>
</evidence>